<feature type="region of interest" description="Disordered" evidence="1">
    <location>
        <begin position="113"/>
        <end position="168"/>
    </location>
</feature>
<organism evidence="2 3">
    <name type="scientific">Portunus trituberculatus</name>
    <name type="common">Swimming crab</name>
    <name type="synonym">Neptunus trituberculatus</name>
    <dbReference type="NCBI Taxonomy" id="210409"/>
    <lineage>
        <taxon>Eukaryota</taxon>
        <taxon>Metazoa</taxon>
        <taxon>Ecdysozoa</taxon>
        <taxon>Arthropoda</taxon>
        <taxon>Crustacea</taxon>
        <taxon>Multicrustacea</taxon>
        <taxon>Malacostraca</taxon>
        <taxon>Eumalacostraca</taxon>
        <taxon>Eucarida</taxon>
        <taxon>Decapoda</taxon>
        <taxon>Pleocyemata</taxon>
        <taxon>Brachyura</taxon>
        <taxon>Eubrachyura</taxon>
        <taxon>Portunoidea</taxon>
        <taxon>Portunidae</taxon>
        <taxon>Portuninae</taxon>
        <taxon>Portunus</taxon>
    </lineage>
</organism>
<dbReference type="EMBL" id="VSRR010008160">
    <property type="protein sequence ID" value="MPC48204.1"/>
    <property type="molecule type" value="Genomic_DNA"/>
</dbReference>
<sequence length="168" mass="18071">MVEEAEMGGKGAKFGMMRGSGVVREYGKVRPLAGDTGGEGGLCHGRGRMRGATRVTPKHYRQGSDIRIPVPVFGATGVRRNWEDHQITFMGKQAERCAGGIAKMRHLPAGLGGPTASEGRSEMGGAGGCLRDPPLRAFPSMPSLPPRLVNDVHSPGRRLLPRMDRREE</sequence>
<evidence type="ECO:0000313" key="2">
    <source>
        <dbReference type="EMBL" id="MPC48204.1"/>
    </source>
</evidence>
<dbReference type="AlphaFoldDB" id="A0A5B7FV65"/>
<accession>A0A5B7FV65</accession>
<evidence type="ECO:0000313" key="3">
    <source>
        <dbReference type="Proteomes" id="UP000324222"/>
    </source>
</evidence>
<name>A0A5B7FV65_PORTR</name>
<protein>
    <submittedName>
        <fullName evidence="2">Uncharacterized protein</fullName>
    </submittedName>
</protein>
<gene>
    <name evidence="2" type="ORF">E2C01_041973</name>
</gene>
<dbReference type="Proteomes" id="UP000324222">
    <property type="component" value="Unassembled WGS sequence"/>
</dbReference>
<proteinExistence type="predicted"/>
<keyword evidence="3" id="KW-1185">Reference proteome</keyword>
<evidence type="ECO:0000256" key="1">
    <source>
        <dbReference type="SAM" id="MobiDB-lite"/>
    </source>
</evidence>
<reference evidence="2 3" key="1">
    <citation type="submission" date="2019-05" db="EMBL/GenBank/DDBJ databases">
        <title>Another draft genome of Portunus trituberculatus and its Hox gene families provides insights of decapod evolution.</title>
        <authorList>
            <person name="Jeong J.-H."/>
            <person name="Song I."/>
            <person name="Kim S."/>
            <person name="Choi T."/>
            <person name="Kim D."/>
            <person name="Ryu S."/>
            <person name="Kim W."/>
        </authorList>
    </citation>
    <scope>NUCLEOTIDE SEQUENCE [LARGE SCALE GENOMIC DNA]</scope>
    <source>
        <tissue evidence="2">Muscle</tissue>
    </source>
</reference>
<comment type="caution">
    <text evidence="2">The sequence shown here is derived from an EMBL/GenBank/DDBJ whole genome shotgun (WGS) entry which is preliminary data.</text>
</comment>